<name>A0A6G1EZF7_9ORYZ</name>
<sequence>MAIETSEESRADIDASQATRMHMNRSTVLQLLPRADQSRPSEDDDFHLLDELVDDDERSGGRTAHGGGGDEDSNREEPSSQLQRRRVASVRHPAGMATMALLASFHMMSVRSTGHGWFGPK</sequence>
<feature type="compositionally biased region" description="Basic and acidic residues" evidence="1">
    <location>
        <begin position="36"/>
        <end position="50"/>
    </location>
</feature>
<keyword evidence="3" id="KW-1185">Reference proteome</keyword>
<gene>
    <name evidence="2" type="ORF">E2562_027104</name>
</gene>
<proteinExistence type="predicted"/>
<feature type="compositionally biased region" description="Polar residues" evidence="1">
    <location>
        <begin position="16"/>
        <end position="29"/>
    </location>
</feature>
<dbReference type="EMBL" id="SPHZ02000002">
    <property type="protein sequence ID" value="KAF0929975.1"/>
    <property type="molecule type" value="Genomic_DNA"/>
</dbReference>
<dbReference type="Proteomes" id="UP000479710">
    <property type="component" value="Unassembled WGS sequence"/>
</dbReference>
<evidence type="ECO:0000313" key="3">
    <source>
        <dbReference type="Proteomes" id="UP000479710"/>
    </source>
</evidence>
<protein>
    <submittedName>
        <fullName evidence="2">Uncharacterized protein</fullName>
    </submittedName>
</protein>
<organism evidence="2 3">
    <name type="scientific">Oryza meyeriana var. granulata</name>
    <dbReference type="NCBI Taxonomy" id="110450"/>
    <lineage>
        <taxon>Eukaryota</taxon>
        <taxon>Viridiplantae</taxon>
        <taxon>Streptophyta</taxon>
        <taxon>Embryophyta</taxon>
        <taxon>Tracheophyta</taxon>
        <taxon>Spermatophyta</taxon>
        <taxon>Magnoliopsida</taxon>
        <taxon>Liliopsida</taxon>
        <taxon>Poales</taxon>
        <taxon>Poaceae</taxon>
        <taxon>BOP clade</taxon>
        <taxon>Oryzoideae</taxon>
        <taxon>Oryzeae</taxon>
        <taxon>Oryzinae</taxon>
        <taxon>Oryza</taxon>
        <taxon>Oryza meyeriana</taxon>
    </lineage>
</organism>
<dbReference type="AlphaFoldDB" id="A0A6G1EZF7"/>
<comment type="caution">
    <text evidence="2">The sequence shown here is derived from an EMBL/GenBank/DDBJ whole genome shotgun (WGS) entry which is preliminary data.</text>
</comment>
<evidence type="ECO:0000256" key="1">
    <source>
        <dbReference type="SAM" id="MobiDB-lite"/>
    </source>
</evidence>
<feature type="region of interest" description="Disordered" evidence="1">
    <location>
        <begin position="1"/>
        <end position="92"/>
    </location>
</feature>
<accession>A0A6G1EZF7</accession>
<reference evidence="2 3" key="1">
    <citation type="submission" date="2019-11" db="EMBL/GenBank/DDBJ databases">
        <title>Whole genome sequence of Oryza granulata.</title>
        <authorList>
            <person name="Li W."/>
        </authorList>
    </citation>
    <scope>NUCLEOTIDE SEQUENCE [LARGE SCALE GENOMIC DNA]</scope>
    <source>
        <strain evidence="3">cv. Menghai</strain>
        <tissue evidence="2">Leaf</tissue>
    </source>
</reference>
<evidence type="ECO:0000313" key="2">
    <source>
        <dbReference type="EMBL" id="KAF0929975.1"/>
    </source>
</evidence>